<dbReference type="Proteomes" id="UP000037685">
    <property type="component" value="Unassembled WGS sequence"/>
</dbReference>
<sequence length="245" mass="27340">MDLRLSLNVQDLKAMAPRLEALGLGAEAYLDPEVLEDDELFWNAPRLRLPLSVHLPFWNLDLLSPDPEVAGLTLRRLLFGLERAVELGADRAVLHSGIPTGRTPEEALERAPLFAEALRPVVRRARALGMALFLENTHEPDPASLKVVLEALPELGFCFDASHAQVFSRTPLPGPWLALAPDHLHLNDHDGAYDRHWNLGRGLAHHEDWLGHFLEATLVLEVRGDPTPSLRWLEGFLDQTLTEAL</sequence>
<evidence type="ECO:0000259" key="1">
    <source>
        <dbReference type="Pfam" id="PF01261"/>
    </source>
</evidence>
<evidence type="ECO:0000313" key="2">
    <source>
        <dbReference type="EMBL" id="KOX90702.1"/>
    </source>
</evidence>
<dbReference type="AlphaFoldDB" id="A0A0M9AF58"/>
<dbReference type="Pfam" id="PF01261">
    <property type="entry name" value="AP_endonuc_2"/>
    <property type="match status" value="1"/>
</dbReference>
<gene>
    <name evidence="2" type="ORF">BVI061214_01896</name>
</gene>
<dbReference type="RefSeq" id="WP_053768641.1">
    <property type="nucleotide sequence ID" value="NZ_LHCI01000106.1"/>
</dbReference>
<proteinExistence type="predicted"/>
<reference evidence="2 3" key="1">
    <citation type="submission" date="2015-07" db="EMBL/GenBank/DDBJ databases">
        <authorList>
            <person name="Noorani M."/>
        </authorList>
    </citation>
    <scope>NUCLEOTIDE SEQUENCE [LARGE SCALE GENOMIC DNA]</scope>
    <source>
        <strain evidence="3">ATCC 25104 / DSM 625 / JCM 10724 / NBRC 103206 / NCIMB 11243 / YT-1</strain>
    </source>
</reference>
<protein>
    <submittedName>
        <fullName evidence="2">Xylose isomerase-like TIM barrel</fullName>
    </submittedName>
</protein>
<dbReference type="PATRIC" id="fig|271.14.peg.1970"/>
<comment type="caution">
    <text evidence="2">The sequence shown here is derived from an EMBL/GenBank/DDBJ whole genome shotgun (WGS) entry which is preliminary data.</text>
</comment>
<dbReference type="InterPro" id="IPR036237">
    <property type="entry name" value="Xyl_isomerase-like_sf"/>
</dbReference>
<dbReference type="EMBL" id="LHCI01000106">
    <property type="protein sequence ID" value="KOX90702.1"/>
    <property type="molecule type" value="Genomic_DNA"/>
</dbReference>
<organism evidence="2 3">
    <name type="scientific">Thermus aquaticus</name>
    <dbReference type="NCBI Taxonomy" id="271"/>
    <lineage>
        <taxon>Bacteria</taxon>
        <taxon>Thermotogati</taxon>
        <taxon>Deinococcota</taxon>
        <taxon>Deinococci</taxon>
        <taxon>Thermales</taxon>
        <taxon>Thermaceae</taxon>
        <taxon>Thermus</taxon>
    </lineage>
</organism>
<name>A0A0M9AF58_THEAQ</name>
<dbReference type="SUPFAM" id="SSF51658">
    <property type="entry name" value="Xylose isomerase-like"/>
    <property type="match status" value="1"/>
</dbReference>
<feature type="domain" description="Xylose isomerase-like TIM barrel" evidence="1">
    <location>
        <begin position="48"/>
        <end position="226"/>
    </location>
</feature>
<dbReference type="InterPro" id="IPR013022">
    <property type="entry name" value="Xyl_isomerase-like_TIM-brl"/>
</dbReference>
<dbReference type="Gene3D" id="3.20.20.150">
    <property type="entry name" value="Divalent-metal-dependent TIM barrel enzymes"/>
    <property type="match status" value="1"/>
</dbReference>
<dbReference type="GO" id="GO:0016853">
    <property type="term" value="F:isomerase activity"/>
    <property type="evidence" value="ECO:0007669"/>
    <property type="project" value="UniProtKB-KW"/>
</dbReference>
<evidence type="ECO:0000313" key="3">
    <source>
        <dbReference type="Proteomes" id="UP000037685"/>
    </source>
</evidence>
<accession>A0A0M9AF58</accession>
<keyword evidence="2" id="KW-0413">Isomerase</keyword>